<comment type="caution">
    <text evidence="1">The sequence shown here is derived from an EMBL/GenBank/DDBJ whole genome shotgun (WGS) entry which is preliminary data.</text>
</comment>
<dbReference type="EMBL" id="AMCI01003471">
    <property type="protein sequence ID" value="EJX00223.1"/>
    <property type="molecule type" value="Genomic_DNA"/>
</dbReference>
<accession>J9GEL9</accession>
<reference evidence="1" key="1">
    <citation type="journal article" date="2012" name="PLoS ONE">
        <title>Gene sets for utilization of primary and secondary nutrition supplies in the distal gut of endangered iberian lynx.</title>
        <authorList>
            <person name="Alcaide M."/>
            <person name="Messina E."/>
            <person name="Richter M."/>
            <person name="Bargiela R."/>
            <person name="Peplies J."/>
            <person name="Huws S.A."/>
            <person name="Newbold C.J."/>
            <person name="Golyshin P.N."/>
            <person name="Simon M.A."/>
            <person name="Lopez G."/>
            <person name="Yakimov M.M."/>
            <person name="Ferrer M."/>
        </authorList>
    </citation>
    <scope>NUCLEOTIDE SEQUENCE</scope>
</reference>
<sequence>MIDVGITIYHTHTNLSTKFCFTTGFASDDWTHMGLEDADDTFETGADVVVEHVLLLFISRSEG</sequence>
<dbReference type="AlphaFoldDB" id="J9GEL9"/>
<protein>
    <submittedName>
        <fullName evidence="1">Uncharacterized protein</fullName>
    </submittedName>
</protein>
<evidence type="ECO:0000313" key="1">
    <source>
        <dbReference type="EMBL" id="EJX00223.1"/>
    </source>
</evidence>
<organism evidence="1">
    <name type="scientific">gut metagenome</name>
    <dbReference type="NCBI Taxonomy" id="749906"/>
    <lineage>
        <taxon>unclassified sequences</taxon>
        <taxon>metagenomes</taxon>
        <taxon>organismal metagenomes</taxon>
    </lineage>
</organism>
<proteinExistence type="predicted"/>
<gene>
    <name evidence="1" type="ORF">EVA_11672</name>
</gene>
<name>J9GEL9_9ZZZZ</name>